<evidence type="ECO:0000313" key="2">
    <source>
        <dbReference type="EMBL" id="OFJ53380.1"/>
    </source>
</evidence>
<dbReference type="Proteomes" id="UP000178953">
    <property type="component" value="Unassembled WGS sequence"/>
</dbReference>
<reference evidence="2 3" key="1">
    <citation type="submission" date="2016-09" db="EMBL/GenBank/DDBJ databases">
        <title>genome sequence of Mycobacterium sp. 739 SCH.</title>
        <authorList>
            <person name="Greninger A.L."/>
            <person name="Qin X."/>
            <person name="Jerome K."/>
            <person name="Vora S."/>
            <person name="Quinn K."/>
        </authorList>
    </citation>
    <scope>NUCLEOTIDE SEQUENCE [LARGE SCALE GENOMIC DNA]</scope>
    <source>
        <strain evidence="2 3">SCH</strain>
    </source>
</reference>
<dbReference type="AlphaFoldDB" id="A0A1E8Q5Q9"/>
<protein>
    <submittedName>
        <fullName evidence="2">Uncharacterized protein</fullName>
    </submittedName>
</protein>
<evidence type="ECO:0000256" key="1">
    <source>
        <dbReference type="SAM" id="MobiDB-lite"/>
    </source>
</evidence>
<comment type="caution">
    <text evidence="2">The sequence shown here is derived from an EMBL/GenBank/DDBJ whole genome shotgun (WGS) entry which is preliminary data.</text>
</comment>
<feature type="region of interest" description="Disordered" evidence="1">
    <location>
        <begin position="37"/>
        <end position="63"/>
    </location>
</feature>
<dbReference type="EMBL" id="MCHX01000026">
    <property type="protein sequence ID" value="OFJ53380.1"/>
    <property type="molecule type" value="Genomic_DNA"/>
</dbReference>
<proteinExistence type="predicted"/>
<gene>
    <name evidence="2" type="ORF">BEL07_13015</name>
</gene>
<organism evidence="2 3">
    <name type="scientific">Mycolicibacterium grossiae</name>
    <dbReference type="NCBI Taxonomy" id="1552759"/>
    <lineage>
        <taxon>Bacteria</taxon>
        <taxon>Bacillati</taxon>
        <taxon>Actinomycetota</taxon>
        <taxon>Actinomycetes</taxon>
        <taxon>Mycobacteriales</taxon>
        <taxon>Mycobacteriaceae</taxon>
        <taxon>Mycolicibacterium</taxon>
    </lineage>
</organism>
<keyword evidence="3" id="KW-1185">Reference proteome</keyword>
<accession>A0A1E8Q5Q9</accession>
<name>A0A1E8Q5Q9_9MYCO</name>
<sequence>MARIDCETSITSITTAHLRELRTSCVGAARVTIDSNIDTMSKPSGNLPLAEAADDNATKSRTY</sequence>
<evidence type="ECO:0000313" key="3">
    <source>
        <dbReference type="Proteomes" id="UP000178953"/>
    </source>
</evidence>